<evidence type="ECO:0000313" key="13">
    <source>
        <dbReference type="Proteomes" id="UP001454036"/>
    </source>
</evidence>
<evidence type="ECO:0000259" key="11">
    <source>
        <dbReference type="PROSITE" id="PS50213"/>
    </source>
</evidence>
<evidence type="ECO:0000256" key="2">
    <source>
        <dbReference type="ARBA" id="ARBA00007843"/>
    </source>
</evidence>
<dbReference type="GO" id="GO:0005886">
    <property type="term" value="C:plasma membrane"/>
    <property type="evidence" value="ECO:0007669"/>
    <property type="project" value="UniProtKB-SubCell"/>
</dbReference>
<comment type="caution">
    <text evidence="12">The sequence shown here is derived from an EMBL/GenBank/DDBJ whole genome shotgun (WGS) entry which is preliminary data.</text>
</comment>
<dbReference type="PANTHER" id="PTHR32077">
    <property type="entry name" value="FASCICLIN-LIKE ARABINOGALACTAN PROTEIN"/>
    <property type="match status" value="1"/>
</dbReference>
<dbReference type="InterPro" id="IPR000782">
    <property type="entry name" value="FAS1_domain"/>
</dbReference>
<keyword evidence="13" id="KW-1185">Reference proteome</keyword>
<feature type="signal peptide" evidence="10">
    <location>
        <begin position="1"/>
        <end position="26"/>
    </location>
</feature>
<evidence type="ECO:0000256" key="10">
    <source>
        <dbReference type="SAM" id="SignalP"/>
    </source>
</evidence>
<dbReference type="FunFam" id="2.30.180.10:FF:000012">
    <property type="entry name" value="Fasciclin-like arabinogalactan protein 7"/>
    <property type="match status" value="1"/>
</dbReference>
<gene>
    <name evidence="12" type="ORF">LIER_35823</name>
</gene>
<keyword evidence="4" id="KW-0336">GPI-anchor</keyword>
<dbReference type="SMART" id="SM00554">
    <property type="entry name" value="FAS1"/>
    <property type="match status" value="1"/>
</dbReference>
<evidence type="ECO:0000256" key="3">
    <source>
        <dbReference type="ARBA" id="ARBA00022475"/>
    </source>
</evidence>
<dbReference type="InterPro" id="IPR036378">
    <property type="entry name" value="FAS1_dom_sf"/>
</dbReference>
<keyword evidence="4" id="KW-0449">Lipoprotein</keyword>
<protein>
    <submittedName>
        <fullName evidence="12">Cell adhesion molecule</fullName>
    </submittedName>
</protein>
<evidence type="ECO:0000256" key="9">
    <source>
        <dbReference type="SAM" id="Phobius"/>
    </source>
</evidence>
<comment type="subcellular location">
    <subcellularLocation>
        <location evidence="1">Cell membrane</location>
        <topology evidence="1">Lipid-anchor</topology>
        <topology evidence="1">GPI-anchor</topology>
    </subcellularLocation>
</comment>
<dbReference type="AlphaFoldDB" id="A0AAV3NYM9"/>
<name>A0AAV3NYM9_LITER</name>
<keyword evidence="5 10" id="KW-0732">Signal</keyword>
<proteinExistence type="inferred from homology"/>
<keyword evidence="9" id="KW-1133">Transmembrane helix</keyword>
<dbReference type="Gene3D" id="2.30.180.10">
    <property type="entry name" value="FAS1 domain"/>
    <property type="match status" value="1"/>
</dbReference>
<keyword evidence="3" id="KW-1003">Cell membrane</keyword>
<feature type="chain" id="PRO_5043708015" evidence="10">
    <location>
        <begin position="27"/>
        <end position="265"/>
    </location>
</feature>
<comment type="function">
    <text evidence="7">May be a cell surface adhesion protein.</text>
</comment>
<evidence type="ECO:0000313" key="12">
    <source>
        <dbReference type="EMBL" id="GAA0143861.1"/>
    </source>
</evidence>
<dbReference type="GO" id="GO:0009834">
    <property type="term" value="P:plant-type secondary cell wall biogenesis"/>
    <property type="evidence" value="ECO:0007669"/>
    <property type="project" value="TreeGrafter"/>
</dbReference>
<reference evidence="12 13" key="1">
    <citation type="submission" date="2024-01" db="EMBL/GenBank/DDBJ databases">
        <title>The complete chloroplast genome sequence of Lithospermum erythrorhizon: insights into the phylogenetic relationship among Boraginaceae species and the maternal lineages of purple gromwells.</title>
        <authorList>
            <person name="Okada T."/>
            <person name="Watanabe K."/>
        </authorList>
    </citation>
    <scope>NUCLEOTIDE SEQUENCE [LARGE SCALE GENOMIC DNA]</scope>
</reference>
<accession>A0AAV3NYM9</accession>
<evidence type="ECO:0000256" key="8">
    <source>
        <dbReference type="SAM" id="MobiDB-lite"/>
    </source>
</evidence>
<dbReference type="InterPro" id="IPR045003">
    <property type="entry name" value="FLA_A"/>
</dbReference>
<sequence length="265" mass="27968">MMISMARTVVLAFICFSSFWALSVSGAGSPPAPILPPAPAPAPMPDYVNITDLLSVAGPFHTFLNYLVSTKVIDTFQDRANNTEEGITIFVPKDSAFTSLQTPLKNLTNDQLKSLLLFHALPHYYSLSDFKNLSTQVSPVNSLAGYPLNFTDDSGTVHINSQWTLTKVSSSVHASDPVAIYQVDKVLLPTAIFGTDIPPTAAPAPAPVKDIGPAADSPGDKDESASSSPTSSPSTSSSFKIVNLGMLSHLILGFVAGGIISVMSL</sequence>
<keyword evidence="6 9" id="KW-0472">Membrane</keyword>
<dbReference type="PANTHER" id="PTHR32077:SF3">
    <property type="entry name" value="FASCICLIN-LIKE ARABINOGALACTAN PROTEIN 7"/>
    <property type="match status" value="1"/>
</dbReference>
<feature type="region of interest" description="Disordered" evidence="8">
    <location>
        <begin position="204"/>
        <end position="237"/>
    </location>
</feature>
<evidence type="ECO:0000256" key="6">
    <source>
        <dbReference type="ARBA" id="ARBA00023136"/>
    </source>
</evidence>
<dbReference type="EMBL" id="BAABME010015968">
    <property type="protein sequence ID" value="GAA0143861.1"/>
    <property type="molecule type" value="Genomic_DNA"/>
</dbReference>
<dbReference type="Pfam" id="PF02469">
    <property type="entry name" value="Fasciclin"/>
    <property type="match status" value="1"/>
</dbReference>
<comment type="similarity">
    <text evidence="2">Belongs to the fasciclin-like AGP family.</text>
</comment>
<keyword evidence="9" id="KW-0812">Transmembrane</keyword>
<evidence type="ECO:0000256" key="4">
    <source>
        <dbReference type="ARBA" id="ARBA00022622"/>
    </source>
</evidence>
<feature type="transmembrane region" description="Helical" evidence="9">
    <location>
        <begin position="241"/>
        <end position="263"/>
    </location>
</feature>
<feature type="compositionally biased region" description="Low complexity" evidence="8">
    <location>
        <begin position="225"/>
        <end position="237"/>
    </location>
</feature>
<evidence type="ECO:0000256" key="7">
    <source>
        <dbReference type="ARBA" id="ARBA00024686"/>
    </source>
</evidence>
<dbReference type="Proteomes" id="UP001454036">
    <property type="component" value="Unassembled WGS sequence"/>
</dbReference>
<dbReference type="GO" id="GO:0098552">
    <property type="term" value="C:side of membrane"/>
    <property type="evidence" value="ECO:0007669"/>
    <property type="project" value="UniProtKB-KW"/>
</dbReference>
<dbReference type="PROSITE" id="PS50213">
    <property type="entry name" value="FAS1"/>
    <property type="match status" value="1"/>
</dbReference>
<evidence type="ECO:0000256" key="5">
    <source>
        <dbReference type="ARBA" id="ARBA00022729"/>
    </source>
</evidence>
<evidence type="ECO:0000256" key="1">
    <source>
        <dbReference type="ARBA" id="ARBA00004609"/>
    </source>
</evidence>
<keyword evidence="4" id="KW-0325">Glycoprotein</keyword>
<feature type="domain" description="FAS1" evidence="11">
    <location>
        <begin position="47"/>
        <end position="187"/>
    </location>
</feature>
<dbReference type="SUPFAM" id="SSF82153">
    <property type="entry name" value="FAS1 domain"/>
    <property type="match status" value="1"/>
</dbReference>
<organism evidence="12 13">
    <name type="scientific">Lithospermum erythrorhizon</name>
    <name type="common">Purple gromwell</name>
    <name type="synonym">Lithospermum officinale var. erythrorhizon</name>
    <dbReference type="NCBI Taxonomy" id="34254"/>
    <lineage>
        <taxon>Eukaryota</taxon>
        <taxon>Viridiplantae</taxon>
        <taxon>Streptophyta</taxon>
        <taxon>Embryophyta</taxon>
        <taxon>Tracheophyta</taxon>
        <taxon>Spermatophyta</taxon>
        <taxon>Magnoliopsida</taxon>
        <taxon>eudicotyledons</taxon>
        <taxon>Gunneridae</taxon>
        <taxon>Pentapetalae</taxon>
        <taxon>asterids</taxon>
        <taxon>lamiids</taxon>
        <taxon>Boraginales</taxon>
        <taxon>Boraginaceae</taxon>
        <taxon>Boraginoideae</taxon>
        <taxon>Lithospermeae</taxon>
        <taxon>Lithospermum</taxon>
    </lineage>
</organism>